<evidence type="ECO:0000313" key="1">
    <source>
        <dbReference type="EMBL" id="ABT14705.1"/>
    </source>
</evidence>
<organismHost>
    <name type="scientific">Chlorella</name>
    <dbReference type="NCBI Taxonomy" id="3071"/>
</organismHost>
<sequence>MRNPSRIRTMTDHGSSPFVSPRFREFSDGVLMTIQSFAFLRLRFAVFLPVPAFDGRVDEMNTFFVTIYQQIFCVHVPCEVDENITFLEMLIDDVLVITFRHLSIYKFHRWIFFGEFVDLGSIFVDNYNVSGRKFEMFFV</sequence>
<protein>
    <submittedName>
        <fullName evidence="1">Uncharacterized protein b306L</fullName>
    </submittedName>
</protein>
<organism evidence="1 2">
    <name type="scientific">Paramecium bursaria Chlorella virus NY2A</name>
    <name type="common">PBCV-NY2A</name>
    <dbReference type="NCBI Taxonomy" id="46021"/>
    <lineage>
        <taxon>Viruses</taxon>
        <taxon>Varidnaviria</taxon>
        <taxon>Bamfordvirae</taxon>
        <taxon>Nucleocytoviricota</taxon>
        <taxon>Megaviricetes</taxon>
        <taxon>Algavirales</taxon>
        <taxon>Phycodnaviridae</taxon>
        <taxon>Chlorovirus</taxon>
        <taxon>Chlorovirus americanus</taxon>
    </lineage>
</organism>
<reference evidence="1 2" key="1">
    <citation type="journal article" date="2007" name="Virology">
        <title>Sequence and annotation of the 369-kb NY-2A and the 345-kb AR158 viruses that infect Chlorella NC64A.</title>
        <authorList>
            <person name="Fitzgerald L.A."/>
            <person name="Graves M.V."/>
            <person name="Li X."/>
            <person name="Feldblyum T."/>
            <person name="Nierman W.C."/>
            <person name="Van Etten J.L."/>
        </authorList>
    </citation>
    <scope>NUCLEOTIDE SEQUENCE [LARGE SCALE GENOMIC DNA]</scope>
    <source>
        <strain evidence="1 2">NY-2A</strain>
    </source>
</reference>
<evidence type="ECO:0000313" key="2">
    <source>
        <dbReference type="Proteomes" id="UP000202419"/>
    </source>
</evidence>
<proteinExistence type="predicted"/>
<accession>A7IWI1</accession>
<dbReference type="EMBL" id="DQ491002">
    <property type="protein sequence ID" value="ABT14705.1"/>
    <property type="molecule type" value="Genomic_DNA"/>
</dbReference>
<keyword evidence="2" id="KW-1185">Reference proteome</keyword>
<name>A7IWI1_PBCVN</name>
<dbReference type="RefSeq" id="YP_001497502.1">
    <property type="nucleotide sequence ID" value="NC_009898.1"/>
</dbReference>
<dbReference type="GeneID" id="5658848"/>
<gene>
    <name evidence="1" type="primary">b306L</name>
    <name evidence="1" type="ORF">NY2A_b306L</name>
</gene>
<dbReference type="Proteomes" id="UP000202419">
    <property type="component" value="Segment"/>
</dbReference>
<dbReference type="KEGG" id="vg:5658848"/>